<name>A0A7X3LTI4_9HYPH</name>
<dbReference type="RefSeq" id="WP_160775056.1">
    <property type="nucleotide sequence ID" value="NZ_WUMV01000003.1"/>
</dbReference>
<evidence type="ECO:0000256" key="1">
    <source>
        <dbReference type="SAM" id="MobiDB-lite"/>
    </source>
</evidence>
<feature type="region of interest" description="Disordered" evidence="1">
    <location>
        <begin position="159"/>
        <end position="197"/>
    </location>
</feature>
<reference evidence="2 3" key="1">
    <citation type="submission" date="2019-12" db="EMBL/GenBank/DDBJ databases">
        <authorList>
            <person name="Li M."/>
        </authorList>
    </citation>
    <scope>NUCLEOTIDE SEQUENCE [LARGE SCALE GENOMIC DNA]</scope>
    <source>
        <strain evidence="2 3">GBMRC 2046</strain>
    </source>
</reference>
<dbReference type="PROSITE" id="PS00373">
    <property type="entry name" value="GART"/>
    <property type="match status" value="1"/>
</dbReference>
<dbReference type="InterPro" id="IPR001555">
    <property type="entry name" value="GART_AS"/>
</dbReference>
<accession>A0A7X3LTI4</accession>
<dbReference type="EMBL" id="WUMV01000003">
    <property type="protein sequence ID" value="MXN64808.1"/>
    <property type="molecule type" value="Genomic_DNA"/>
</dbReference>
<gene>
    <name evidence="2" type="ORF">GR183_07805</name>
</gene>
<proteinExistence type="predicted"/>
<dbReference type="InterPro" id="IPR036477">
    <property type="entry name" value="Formyl_transf_N_sf"/>
</dbReference>
<keyword evidence="3" id="KW-1185">Reference proteome</keyword>
<dbReference type="Gene3D" id="3.40.50.170">
    <property type="entry name" value="Formyl transferase, N-terminal domain"/>
    <property type="match status" value="1"/>
</dbReference>
<sequence>MNPREADSEDRAFLLLMNDEEAEFFARLLAKHAPDAYFAHAGDRASLVFQAESLPGTGRLIAFCTDVIVPPAVLERMEAGSYNFHPGPPERPGYRPAGFAAHEKGASFGITLHEMEASVDTGAIIDCERFSVSAPASEEAINIEAYRRLLNLARRHARTLAETGSRPSPSRERWSGRKTTRRDWQQIQSRRKLGTRL</sequence>
<evidence type="ECO:0000313" key="3">
    <source>
        <dbReference type="Proteomes" id="UP000433101"/>
    </source>
</evidence>
<organism evidence="2 3">
    <name type="scientific">Stappia sediminis</name>
    <dbReference type="NCBI Taxonomy" id="2692190"/>
    <lineage>
        <taxon>Bacteria</taxon>
        <taxon>Pseudomonadati</taxon>
        <taxon>Pseudomonadota</taxon>
        <taxon>Alphaproteobacteria</taxon>
        <taxon>Hyphomicrobiales</taxon>
        <taxon>Stappiaceae</taxon>
        <taxon>Stappia</taxon>
    </lineage>
</organism>
<dbReference type="SUPFAM" id="SSF53328">
    <property type="entry name" value="Formyltransferase"/>
    <property type="match status" value="1"/>
</dbReference>
<evidence type="ECO:0008006" key="4">
    <source>
        <dbReference type="Google" id="ProtNLM"/>
    </source>
</evidence>
<protein>
    <recommendedName>
        <fullName evidence="4">Formyl transferase N-terminal domain-containing protein</fullName>
    </recommendedName>
</protein>
<comment type="caution">
    <text evidence="2">The sequence shown here is derived from an EMBL/GenBank/DDBJ whole genome shotgun (WGS) entry which is preliminary data.</text>
</comment>
<dbReference type="Proteomes" id="UP000433101">
    <property type="component" value="Unassembled WGS sequence"/>
</dbReference>
<evidence type="ECO:0000313" key="2">
    <source>
        <dbReference type="EMBL" id="MXN64808.1"/>
    </source>
</evidence>
<dbReference type="AlphaFoldDB" id="A0A7X3LTI4"/>